<organism evidence="1">
    <name type="scientific">Fagus sylvatica</name>
    <name type="common">Beechnut</name>
    <dbReference type="NCBI Taxonomy" id="28930"/>
    <lineage>
        <taxon>Eukaryota</taxon>
        <taxon>Viridiplantae</taxon>
        <taxon>Streptophyta</taxon>
        <taxon>Embryophyta</taxon>
        <taxon>Tracheophyta</taxon>
        <taxon>Spermatophyta</taxon>
        <taxon>Magnoliopsida</taxon>
        <taxon>eudicotyledons</taxon>
        <taxon>Gunneridae</taxon>
        <taxon>Pentapetalae</taxon>
        <taxon>rosids</taxon>
        <taxon>fabids</taxon>
        <taxon>Fagales</taxon>
        <taxon>Fagaceae</taxon>
        <taxon>Fagus</taxon>
    </lineage>
</organism>
<protein>
    <recommendedName>
        <fullName evidence="2">Wound-responsive family protein</fullName>
    </recommendedName>
</protein>
<evidence type="ECO:0000313" key="1">
    <source>
        <dbReference type="EMBL" id="SPD23064.1"/>
    </source>
</evidence>
<proteinExistence type="predicted"/>
<dbReference type="InterPro" id="IPR022251">
    <property type="entry name" value="DUF3774_wound-induced"/>
</dbReference>
<dbReference type="PANTHER" id="PTHR33090">
    <property type="entry name" value="DUF3774 DOMAIN PROTEIN-RELATED"/>
    <property type="match status" value="1"/>
</dbReference>
<dbReference type="Pfam" id="PF12609">
    <property type="entry name" value="DUF3774"/>
    <property type="match status" value="1"/>
</dbReference>
<dbReference type="EMBL" id="OIVN01005557">
    <property type="protein sequence ID" value="SPD23064.1"/>
    <property type="molecule type" value="Genomic_DNA"/>
</dbReference>
<sequence length="92" mass="10278">MSLRYMSRILYQSGMRVIQGMKDQASKCDSTVNSLVSLRDSSYSSSAKQARRFSRACDSAASKAAANRENEKVKLAEESLRIVMYLSCWGPN</sequence>
<evidence type="ECO:0008006" key="2">
    <source>
        <dbReference type="Google" id="ProtNLM"/>
    </source>
</evidence>
<dbReference type="AlphaFoldDB" id="A0A2N9IFS9"/>
<reference evidence="1" key="1">
    <citation type="submission" date="2018-02" db="EMBL/GenBank/DDBJ databases">
        <authorList>
            <person name="Cohen D.B."/>
            <person name="Kent A.D."/>
        </authorList>
    </citation>
    <scope>NUCLEOTIDE SEQUENCE</scope>
</reference>
<gene>
    <name evidence="1" type="ORF">FSB_LOCUS50946</name>
</gene>
<name>A0A2N9IFS9_FAGSY</name>
<accession>A0A2N9IFS9</accession>